<comment type="caution">
    <text evidence="2">The sequence shown here is derived from an EMBL/GenBank/DDBJ whole genome shotgun (WGS) entry which is preliminary data.</text>
</comment>
<dbReference type="InterPro" id="IPR010836">
    <property type="entry name" value="SapC"/>
</dbReference>
<dbReference type="OrthoDB" id="7342910at2"/>
<name>A0A4R6FYD7_9SPHN</name>
<dbReference type="AlphaFoldDB" id="A0A4R6FYD7"/>
<sequence>MRVRPLDLAAHGDLRFDARKAGALRRIVPLGMAEIVYAAADMPICLAKDEQTGKFDLVGLMGLVEPVSLFAFPEGFQATYMPRAARLSGFRLDGQSVSGLAIDRDDPAFGESGEALFEGQRPAPWLSNIALELKNLIADIERARELAAAYADRAVLRPLRIRLERRGAGEHEVEGLYTFDQDALGALDDKAVLAMHRADQLAPAAVMSASLAQVERLRQLHNARFTPVIESFALQVR</sequence>
<dbReference type="Proteomes" id="UP000295493">
    <property type="component" value="Unassembled WGS sequence"/>
</dbReference>
<gene>
    <name evidence="2" type="ORF">EV664_101605</name>
</gene>
<dbReference type="Pfam" id="PF07277">
    <property type="entry name" value="SapC"/>
    <property type="match status" value="1"/>
</dbReference>
<reference evidence="2 3" key="1">
    <citation type="submission" date="2019-03" db="EMBL/GenBank/DDBJ databases">
        <title>Genomic Encyclopedia of Type Strains, Phase IV (KMG-IV): sequencing the most valuable type-strain genomes for metagenomic binning, comparative biology and taxonomic classification.</title>
        <authorList>
            <person name="Goeker M."/>
        </authorList>
    </citation>
    <scope>NUCLEOTIDE SEQUENCE [LARGE SCALE GENOMIC DNA]</scope>
    <source>
        <strain evidence="2 3">DSM 25059</strain>
    </source>
</reference>
<keyword evidence="1" id="KW-0175">Coiled coil</keyword>
<dbReference type="EMBL" id="SNWD01000001">
    <property type="protein sequence ID" value="TDN87026.1"/>
    <property type="molecule type" value="Genomic_DNA"/>
</dbReference>
<dbReference type="RefSeq" id="WP_133494155.1">
    <property type="nucleotide sequence ID" value="NZ_BMLU01000001.1"/>
</dbReference>
<accession>A0A4R6FYD7</accession>
<proteinExistence type="predicted"/>
<evidence type="ECO:0000313" key="2">
    <source>
        <dbReference type="EMBL" id="TDN87026.1"/>
    </source>
</evidence>
<evidence type="ECO:0000256" key="1">
    <source>
        <dbReference type="SAM" id="Coils"/>
    </source>
</evidence>
<evidence type="ECO:0000313" key="3">
    <source>
        <dbReference type="Proteomes" id="UP000295493"/>
    </source>
</evidence>
<protein>
    <submittedName>
        <fullName evidence="2">SapC protein</fullName>
    </submittedName>
</protein>
<keyword evidence="3" id="KW-1185">Reference proteome</keyword>
<feature type="coiled-coil region" evidence="1">
    <location>
        <begin position="126"/>
        <end position="153"/>
    </location>
</feature>
<organism evidence="2 3">
    <name type="scientific">Stakelama pacifica</name>
    <dbReference type="NCBI Taxonomy" id="517720"/>
    <lineage>
        <taxon>Bacteria</taxon>
        <taxon>Pseudomonadati</taxon>
        <taxon>Pseudomonadota</taxon>
        <taxon>Alphaproteobacteria</taxon>
        <taxon>Sphingomonadales</taxon>
        <taxon>Sphingomonadaceae</taxon>
        <taxon>Stakelama</taxon>
    </lineage>
</organism>